<dbReference type="InterPro" id="IPR011989">
    <property type="entry name" value="ARM-like"/>
</dbReference>
<dbReference type="SUPFAM" id="SSF48371">
    <property type="entry name" value="ARM repeat"/>
    <property type="match status" value="1"/>
</dbReference>
<evidence type="ECO:0000256" key="1">
    <source>
        <dbReference type="SAM" id="MobiDB-lite"/>
    </source>
</evidence>
<name>A0ABQ7GLF7_DUNSA</name>
<feature type="region of interest" description="Disordered" evidence="1">
    <location>
        <begin position="1"/>
        <end position="54"/>
    </location>
</feature>
<protein>
    <submittedName>
        <fullName evidence="2">Uncharacterized protein</fullName>
    </submittedName>
</protein>
<dbReference type="EMBL" id="MU069664">
    <property type="protein sequence ID" value="KAF5836324.1"/>
    <property type="molecule type" value="Genomic_DNA"/>
</dbReference>
<dbReference type="Proteomes" id="UP000815325">
    <property type="component" value="Unassembled WGS sequence"/>
</dbReference>
<accession>A0ABQ7GLF7</accession>
<keyword evidence="3" id="KW-1185">Reference proteome</keyword>
<organism evidence="2 3">
    <name type="scientific">Dunaliella salina</name>
    <name type="common">Green alga</name>
    <name type="synonym">Protococcus salinus</name>
    <dbReference type="NCBI Taxonomy" id="3046"/>
    <lineage>
        <taxon>Eukaryota</taxon>
        <taxon>Viridiplantae</taxon>
        <taxon>Chlorophyta</taxon>
        <taxon>core chlorophytes</taxon>
        <taxon>Chlorophyceae</taxon>
        <taxon>CS clade</taxon>
        <taxon>Chlamydomonadales</taxon>
        <taxon>Dunaliellaceae</taxon>
        <taxon>Dunaliella</taxon>
    </lineage>
</organism>
<evidence type="ECO:0000313" key="2">
    <source>
        <dbReference type="EMBL" id="KAF5836324.1"/>
    </source>
</evidence>
<comment type="caution">
    <text evidence="2">The sequence shown here is derived from an EMBL/GenBank/DDBJ whole genome shotgun (WGS) entry which is preliminary data.</text>
</comment>
<sequence>MESPDGLASRSSFDEDAHEKPILSHTDSMMSSVSQPRRLLPKQPTPPPVPPVTVNESYIHEEDTQNLHLIGRPSEGDVNEILSLLKVKTSMLALGACERVKKLAKAHPVDVIRSPILKELLTILKDGPATPLAGGAISALVALALVPEGRKHIVLLGGALPIVKFLSRCDLNHSNTSKALQLLMNLAADASNRRLLREANAVEVGALEM</sequence>
<proteinExistence type="predicted"/>
<reference evidence="2" key="1">
    <citation type="submission" date="2017-08" db="EMBL/GenBank/DDBJ databases">
        <authorList>
            <person name="Polle J.E."/>
            <person name="Barry K."/>
            <person name="Cushman J."/>
            <person name="Schmutz J."/>
            <person name="Tran D."/>
            <person name="Hathwaick L.T."/>
            <person name="Yim W.C."/>
            <person name="Jenkins J."/>
            <person name="Mckie-Krisberg Z.M."/>
            <person name="Prochnik S."/>
            <person name="Lindquist E."/>
            <person name="Dockter R.B."/>
            <person name="Adam C."/>
            <person name="Molina H."/>
            <person name="Bunkerborg J."/>
            <person name="Jin E."/>
            <person name="Buchheim M."/>
            <person name="Magnuson J."/>
        </authorList>
    </citation>
    <scope>NUCLEOTIDE SEQUENCE</scope>
    <source>
        <strain evidence="2">CCAP 19/18</strain>
    </source>
</reference>
<evidence type="ECO:0000313" key="3">
    <source>
        <dbReference type="Proteomes" id="UP000815325"/>
    </source>
</evidence>
<gene>
    <name evidence="2" type="ORF">DUNSADRAFT_6051</name>
</gene>
<dbReference type="Gene3D" id="1.25.10.10">
    <property type="entry name" value="Leucine-rich Repeat Variant"/>
    <property type="match status" value="1"/>
</dbReference>
<dbReference type="InterPro" id="IPR016024">
    <property type="entry name" value="ARM-type_fold"/>
</dbReference>
<feature type="compositionally biased region" description="Basic and acidic residues" evidence="1">
    <location>
        <begin position="12"/>
        <end position="22"/>
    </location>
</feature>
<feature type="compositionally biased region" description="Polar residues" evidence="1">
    <location>
        <begin position="25"/>
        <end position="34"/>
    </location>
</feature>